<organism evidence="6 7">
    <name type="scientific">Dolosicoccus paucivorans</name>
    <dbReference type="NCBI Taxonomy" id="84521"/>
    <lineage>
        <taxon>Bacteria</taxon>
        <taxon>Bacillati</taxon>
        <taxon>Bacillota</taxon>
        <taxon>Bacilli</taxon>
        <taxon>Lactobacillales</taxon>
        <taxon>Aerococcaceae</taxon>
        <taxon>Dolosicoccus</taxon>
    </lineage>
</organism>
<evidence type="ECO:0000256" key="5">
    <source>
        <dbReference type="SAM" id="Phobius"/>
    </source>
</evidence>
<evidence type="ECO:0000256" key="2">
    <source>
        <dbReference type="ARBA" id="ARBA00022692"/>
    </source>
</evidence>
<dbReference type="AlphaFoldDB" id="A0A2N6SNC0"/>
<dbReference type="Gene3D" id="1.10.3720.10">
    <property type="entry name" value="MetI-like"/>
    <property type="match status" value="1"/>
</dbReference>
<keyword evidence="4 5" id="KW-0472">Membrane</keyword>
<feature type="transmembrane region" description="Helical" evidence="5">
    <location>
        <begin position="13"/>
        <end position="36"/>
    </location>
</feature>
<evidence type="ECO:0000313" key="6">
    <source>
        <dbReference type="EMBL" id="PMC58540.1"/>
    </source>
</evidence>
<dbReference type="InterPro" id="IPR035906">
    <property type="entry name" value="MetI-like_sf"/>
</dbReference>
<dbReference type="STRING" id="84521.SAMN04487994_10383"/>
<dbReference type="Proteomes" id="UP000235682">
    <property type="component" value="Unassembled WGS sequence"/>
</dbReference>
<dbReference type="GO" id="GO:0016020">
    <property type="term" value="C:membrane"/>
    <property type="evidence" value="ECO:0007669"/>
    <property type="project" value="UniProtKB-SubCell"/>
</dbReference>
<protein>
    <submittedName>
        <fullName evidence="6">Uncharacterized protein</fullName>
    </submittedName>
</protein>
<keyword evidence="7" id="KW-1185">Reference proteome</keyword>
<comment type="subcellular location">
    <subcellularLocation>
        <location evidence="1">Membrane</location>
        <topology evidence="1">Multi-pass membrane protein</topology>
    </subcellularLocation>
</comment>
<dbReference type="SUPFAM" id="SSF161098">
    <property type="entry name" value="MetI-like"/>
    <property type="match status" value="1"/>
</dbReference>
<sequence>MGKYERWNQWLDLVVYLVYPIPKMALLPVALLFFGISDWSKIALLVIIVLPQVTVSVRDAIQQIPLELYQVV</sequence>
<evidence type="ECO:0000256" key="4">
    <source>
        <dbReference type="ARBA" id="ARBA00023136"/>
    </source>
</evidence>
<evidence type="ECO:0000256" key="3">
    <source>
        <dbReference type="ARBA" id="ARBA00022989"/>
    </source>
</evidence>
<gene>
    <name evidence="6" type="ORF">CJ205_03725</name>
</gene>
<accession>A0A2N6SNC0</accession>
<evidence type="ECO:0000256" key="1">
    <source>
        <dbReference type="ARBA" id="ARBA00004141"/>
    </source>
</evidence>
<proteinExistence type="predicted"/>
<dbReference type="EMBL" id="PNHE01000011">
    <property type="protein sequence ID" value="PMC58540.1"/>
    <property type="molecule type" value="Genomic_DNA"/>
</dbReference>
<comment type="caution">
    <text evidence="6">The sequence shown here is derived from an EMBL/GenBank/DDBJ whole genome shotgun (WGS) entry which is preliminary data.</text>
</comment>
<keyword evidence="2 5" id="KW-0812">Transmembrane</keyword>
<reference evidence="6 7" key="1">
    <citation type="submission" date="2017-09" db="EMBL/GenBank/DDBJ databases">
        <title>Bacterial strain isolated from the female urinary microbiota.</title>
        <authorList>
            <person name="Thomas-White K."/>
            <person name="Kumar N."/>
            <person name="Forster S."/>
            <person name="Putonti C."/>
            <person name="Lawley T."/>
            <person name="Wolfe A.J."/>
        </authorList>
    </citation>
    <scope>NUCLEOTIDE SEQUENCE [LARGE SCALE GENOMIC DNA]</scope>
    <source>
        <strain evidence="6 7">UMB0852</strain>
    </source>
</reference>
<evidence type="ECO:0000313" key="7">
    <source>
        <dbReference type="Proteomes" id="UP000235682"/>
    </source>
</evidence>
<keyword evidence="3 5" id="KW-1133">Transmembrane helix</keyword>
<dbReference type="OrthoDB" id="9804353at2"/>
<name>A0A2N6SNC0_9LACT</name>